<reference evidence="1 2" key="1">
    <citation type="submission" date="2014-07" db="EMBL/GenBank/DDBJ databases">
        <authorList>
            <person name="McCorrison J."/>
            <person name="Sanka R."/>
            <person name="Torralba M."/>
            <person name="Gillis M."/>
            <person name="Haft D.H."/>
            <person name="Methe B."/>
            <person name="Sutton G."/>
            <person name="Nelson K.E."/>
        </authorList>
    </citation>
    <scope>NUCLEOTIDE SEQUENCE [LARGE SCALE GENOMIC DNA]</scope>
    <source>
        <strain evidence="1 2">DNF00314</strain>
    </source>
</reference>
<accession>A0A096AIT0</accession>
<dbReference type="AlphaFoldDB" id="A0A096AIT0"/>
<gene>
    <name evidence="1" type="ORF">HMPREF0872_06230</name>
</gene>
<organism evidence="1 2">
    <name type="scientific">Veillonella montpellierensis DNF00314</name>
    <dbReference type="NCBI Taxonomy" id="1401067"/>
    <lineage>
        <taxon>Bacteria</taxon>
        <taxon>Bacillati</taxon>
        <taxon>Bacillota</taxon>
        <taxon>Negativicutes</taxon>
        <taxon>Veillonellales</taxon>
        <taxon>Veillonellaceae</taxon>
        <taxon>Veillonella</taxon>
    </lineage>
</organism>
<keyword evidence="2" id="KW-1185">Reference proteome</keyword>
<comment type="caution">
    <text evidence="1">The sequence shown here is derived from an EMBL/GenBank/DDBJ whole genome shotgun (WGS) entry which is preliminary data.</text>
</comment>
<proteinExistence type="predicted"/>
<dbReference type="EMBL" id="JRNT01000019">
    <property type="protein sequence ID" value="KGF47033.1"/>
    <property type="molecule type" value="Genomic_DNA"/>
</dbReference>
<name>A0A096AIT0_9FIRM</name>
<evidence type="ECO:0000313" key="1">
    <source>
        <dbReference type="EMBL" id="KGF47033.1"/>
    </source>
</evidence>
<protein>
    <submittedName>
        <fullName evidence="1">Uncharacterized protein</fullName>
    </submittedName>
</protein>
<sequence length="84" mass="9844">MVKILKTLEILRKISVISSLENEFLEVDIMKRVICPVCNSICMKYSKHKSGSQRWFCKEYSSITTPKIENKAKQLDIFLKVFNE</sequence>
<evidence type="ECO:0000313" key="2">
    <source>
        <dbReference type="Proteomes" id="UP000029628"/>
    </source>
</evidence>
<dbReference type="Proteomes" id="UP000029628">
    <property type="component" value="Unassembled WGS sequence"/>
</dbReference>